<keyword evidence="4" id="KW-1185">Reference proteome</keyword>
<proteinExistence type="predicted"/>
<name>A0A839HVV2_9BURK</name>
<gene>
    <name evidence="3" type="ORF">H4F90_12215</name>
</gene>
<dbReference type="PANTHER" id="PTHR13090:SF1">
    <property type="entry name" value="ARGININE-HYDROXYLASE NDUFAF5, MITOCHONDRIAL"/>
    <property type="match status" value="1"/>
</dbReference>
<dbReference type="InterPro" id="IPR029063">
    <property type="entry name" value="SAM-dependent_MTases_sf"/>
</dbReference>
<comment type="caution">
    <text evidence="3">The sequence shown here is derived from an EMBL/GenBank/DDBJ whole genome shotgun (WGS) entry which is preliminary data.</text>
</comment>
<keyword evidence="2 3" id="KW-0808">Transferase</keyword>
<organism evidence="3 4">
    <name type="scientific">Aquariibacter albus</name>
    <dbReference type="NCBI Taxonomy" id="2759899"/>
    <lineage>
        <taxon>Bacteria</taxon>
        <taxon>Pseudomonadati</taxon>
        <taxon>Pseudomonadota</taxon>
        <taxon>Betaproteobacteria</taxon>
        <taxon>Burkholderiales</taxon>
        <taxon>Sphaerotilaceae</taxon>
        <taxon>Aquariibacter</taxon>
    </lineage>
</organism>
<protein>
    <submittedName>
        <fullName evidence="3">Methyltransferase domain-containing protein</fullName>
    </submittedName>
</protein>
<reference evidence="3 4" key="1">
    <citation type="submission" date="2020-08" db="EMBL/GenBank/DDBJ databases">
        <title>Aquariorum lacteus gen. nov., sp. nov., a new member of the family Comamonadaceae, isolated from freshwater aquarium.</title>
        <authorList>
            <person name="Chun S.-J."/>
        </authorList>
    </citation>
    <scope>NUCLEOTIDE SEQUENCE [LARGE SCALE GENOMIC DNA]</scope>
    <source>
        <strain evidence="3 4">SJAQ100</strain>
    </source>
</reference>
<keyword evidence="1 3" id="KW-0489">Methyltransferase</keyword>
<dbReference type="Pfam" id="PF13489">
    <property type="entry name" value="Methyltransf_23"/>
    <property type="match status" value="1"/>
</dbReference>
<dbReference type="EMBL" id="JACIVI010000004">
    <property type="protein sequence ID" value="MBB1162744.1"/>
    <property type="molecule type" value="Genomic_DNA"/>
</dbReference>
<dbReference type="SUPFAM" id="SSF53335">
    <property type="entry name" value="S-adenosyl-L-methionine-dependent methyltransferases"/>
    <property type="match status" value="1"/>
</dbReference>
<dbReference type="RefSeq" id="WP_182664958.1">
    <property type="nucleotide sequence ID" value="NZ_JACIVI010000004.1"/>
</dbReference>
<dbReference type="Gene3D" id="3.40.50.150">
    <property type="entry name" value="Vaccinia Virus protein VP39"/>
    <property type="match status" value="1"/>
</dbReference>
<sequence>MNLSPSAPQPDPASPDPLAVQAHWRRAARQAEAPWLHGEIARRMGERLGWIKRQPAQVLEIGGWLGAGRSVLRAVYPKARLVAVEPTEALRARRAAQIDGRWRRWLGRAGEEAVHHLAADAPLPGPVDLVWSNLGLHWSADPQQAFAHWRAALAPEGFLMFSAFGPDTLRELGGLYRSMGWAPPAHRYIDMHDLGDALLHAGLADPVMDMETLTLAWREPADLLRELRGLGGNACRERPAGCRTPRWRARLEDLLAERLRGPDGRLQLSFEIVQGHAFQAAPKPVRGALATVSVDQLRDSARRVAKRSDSR</sequence>
<evidence type="ECO:0000313" key="4">
    <source>
        <dbReference type="Proteomes" id="UP000586093"/>
    </source>
</evidence>
<accession>A0A839HVV2</accession>
<dbReference type="AlphaFoldDB" id="A0A839HVV2"/>
<dbReference type="PANTHER" id="PTHR13090">
    <property type="entry name" value="ARGININE-HYDROXYLASE NDUFAF5, MITOCHONDRIAL"/>
    <property type="match status" value="1"/>
</dbReference>
<dbReference type="CDD" id="cd02440">
    <property type="entry name" value="AdoMet_MTases"/>
    <property type="match status" value="1"/>
</dbReference>
<dbReference type="InterPro" id="IPR050602">
    <property type="entry name" value="Malonyl-ACP_OMT"/>
</dbReference>
<evidence type="ECO:0000256" key="2">
    <source>
        <dbReference type="ARBA" id="ARBA00022679"/>
    </source>
</evidence>
<dbReference type="GO" id="GO:0032259">
    <property type="term" value="P:methylation"/>
    <property type="evidence" value="ECO:0007669"/>
    <property type="project" value="UniProtKB-KW"/>
</dbReference>
<dbReference type="Proteomes" id="UP000586093">
    <property type="component" value="Unassembled WGS sequence"/>
</dbReference>
<evidence type="ECO:0000256" key="1">
    <source>
        <dbReference type="ARBA" id="ARBA00022603"/>
    </source>
</evidence>
<dbReference type="GO" id="GO:0008168">
    <property type="term" value="F:methyltransferase activity"/>
    <property type="evidence" value="ECO:0007669"/>
    <property type="project" value="UniProtKB-KW"/>
</dbReference>
<evidence type="ECO:0000313" key="3">
    <source>
        <dbReference type="EMBL" id="MBB1162744.1"/>
    </source>
</evidence>